<keyword evidence="2" id="KW-0547">Nucleotide-binding</keyword>
<name>A0A2N4UVR0_9GAMM</name>
<dbReference type="GO" id="GO:0003924">
    <property type="term" value="F:GTPase activity"/>
    <property type="evidence" value="ECO:0007669"/>
    <property type="project" value="InterPro"/>
</dbReference>
<dbReference type="Pfam" id="PF00350">
    <property type="entry name" value="Dynamin_N"/>
    <property type="match status" value="1"/>
</dbReference>
<dbReference type="InterPro" id="IPR045063">
    <property type="entry name" value="Dynamin_N"/>
</dbReference>
<keyword evidence="5" id="KW-0472">Membrane</keyword>
<evidence type="ECO:0000259" key="6">
    <source>
        <dbReference type="Pfam" id="PF00350"/>
    </source>
</evidence>
<dbReference type="GO" id="GO:0016020">
    <property type="term" value="C:membrane"/>
    <property type="evidence" value="ECO:0007669"/>
    <property type="project" value="UniProtKB-SubCell"/>
</dbReference>
<dbReference type="Proteomes" id="UP000234420">
    <property type="component" value="Unassembled WGS sequence"/>
</dbReference>
<evidence type="ECO:0000256" key="3">
    <source>
        <dbReference type="ARBA" id="ARBA00022801"/>
    </source>
</evidence>
<keyword evidence="4" id="KW-0342">GTP-binding</keyword>
<comment type="subcellular location">
    <subcellularLocation>
        <location evidence="1">Membrane</location>
    </subcellularLocation>
</comment>
<dbReference type="InterPro" id="IPR027094">
    <property type="entry name" value="Mitofusin_fam"/>
</dbReference>
<dbReference type="EMBL" id="NPIB01000003">
    <property type="protein sequence ID" value="PLC59112.1"/>
    <property type="molecule type" value="Genomic_DNA"/>
</dbReference>
<keyword evidence="3" id="KW-0378">Hydrolase</keyword>
<evidence type="ECO:0000256" key="2">
    <source>
        <dbReference type="ARBA" id="ARBA00022741"/>
    </source>
</evidence>
<comment type="caution">
    <text evidence="7">The sequence shown here is derived from an EMBL/GenBank/DDBJ whole genome shotgun (WGS) entry which is preliminary data.</text>
</comment>
<feature type="domain" description="Dynamin N-terminal" evidence="6">
    <location>
        <begin position="41"/>
        <end position="244"/>
    </location>
</feature>
<keyword evidence="8" id="KW-1185">Reference proteome</keyword>
<sequence length="702" mass="79422">MFNSLNQWNNTFPQIQSLVEIEKDLQAKQVRWQQQEQKLSIGIMGQVKAGKSSFLNALLFAGKPILPEAATPKTANLTKISYGDAFTLRVDYYTEQEWQEIQQIAQSGADTIEAKVSQELIAMANKLDADEIQRCLSIGCESVIADDLDGLQGILNQYTGSDGSHTPLVKSTEIELPIDDLKGFEVVDTPGMNDPVASRTQKTREYMANCDVVFFLSRSSQFLDKSDDELLRDQLPNKGVKRLVLVGGQFDSAILDDGYDRDSLAETEQNLKTRLTRVAVTKANELADRKMATDDNQHALLIESLANPVFASTFAYGFAHWPQDQWTKTMQHVHNELLELADDEWDEYEYTQQDWQRLANFEALQQAFDQAKHDRSELLEQQKRSILPDSYKRMNTQLLSLAESIKQRIEFLQSKDIADIEKEQQGCEVKLASIAAVLSLTLSQARNNAQQQASELLSQLKQDQISFSQLSTRTGTRTEERSREVSTSKWYNPFSWGDTRTVYSTYTVSYDYLNPHDAIEQVNRYGAQSSQQIVSAFGKLISSDALKLSLKKALLNELDTKSEDFDPIMFRAMLENALSQLELPRFDLQLGDTTSLISANFSGEVTSSGDMDTLRSQLNKALEQVLAKIQAEFTKQFDLAVKQLKDIEISLSQSLMQNINQQLDDMKLQIANKQQEISRFDSLLSELAMMEKDVTDNLKRVS</sequence>
<protein>
    <recommendedName>
        <fullName evidence="6">Dynamin N-terminal domain-containing protein</fullName>
    </recommendedName>
</protein>
<dbReference type="SUPFAM" id="SSF52540">
    <property type="entry name" value="P-loop containing nucleoside triphosphate hydrolases"/>
    <property type="match status" value="1"/>
</dbReference>
<dbReference type="PANTHER" id="PTHR10465">
    <property type="entry name" value="TRANSMEMBRANE GTPASE FZO1"/>
    <property type="match status" value="1"/>
</dbReference>
<evidence type="ECO:0000256" key="5">
    <source>
        <dbReference type="ARBA" id="ARBA00023136"/>
    </source>
</evidence>
<dbReference type="InterPro" id="IPR027417">
    <property type="entry name" value="P-loop_NTPase"/>
</dbReference>
<gene>
    <name evidence="7" type="ORF">CIK00_04795</name>
</gene>
<evidence type="ECO:0000313" key="8">
    <source>
        <dbReference type="Proteomes" id="UP000234420"/>
    </source>
</evidence>
<evidence type="ECO:0000256" key="1">
    <source>
        <dbReference type="ARBA" id="ARBA00004370"/>
    </source>
</evidence>
<evidence type="ECO:0000256" key="4">
    <source>
        <dbReference type="ARBA" id="ARBA00023134"/>
    </source>
</evidence>
<proteinExistence type="predicted"/>
<dbReference type="PANTHER" id="PTHR10465:SF0">
    <property type="entry name" value="SARCALUMENIN"/>
    <property type="match status" value="1"/>
</dbReference>
<reference evidence="7 8" key="1">
    <citation type="journal article" date="2018" name="Syst. Appl. Microbiol.">
        <title>Photobacterium carnosum sp. nov., isolated from spoiled modified atmosphere packaged poultry meat.</title>
        <authorList>
            <person name="Hilgarth M."/>
            <person name="Fuertes S."/>
            <person name="Ehrmann M."/>
            <person name="Vogel R.F."/>
        </authorList>
    </citation>
    <scope>NUCLEOTIDE SEQUENCE [LARGE SCALE GENOMIC DNA]</scope>
    <source>
        <strain evidence="7 8">TMW 2.2021</strain>
    </source>
</reference>
<evidence type="ECO:0000313" key="7">
    <source>
        <dbReference type="EMBL" id="PLC59112.1"/>
    </source>
</evidence>
<dbReference type="GO" id="GO:0005525">
    <property type="term" value="F:GTP binding"/>
    <property type="evidence" value="ECO:0007669"/>
    <property type="project" value="UniProtKB-KW"/>
</dbReference>
<accession>A0A2N4UVR0</accession>
<dbReference type="Gene3D" id="3.40.50.300">
    <property type="entry name" value="P-loop containing nucleotide triphosphate hydrolases"/>
    <property type="match status" value="1"/>
</dbReference>
<dbReference type="RefSeq" id="WP_101767779.1">
    <property type="nucleotide sequence ID" value="NZ_BPPU01000002.1"/>
</dbReference>
<dbReference type="AlphaFoldDB" id="A0A2N4UVR0"/>
<organism evidence="7 8">
    <name type="scientific">Photobacterium carnosum</name>
    <dbReference type="NCBI Taxonomy" id="2023717"/>
    <lineage>
        <taxon>Bacteria</taxon>
        <taxon>Pseudomonadati</taxon>
        <taxon>Pseudomonadota</taxon>
        <taxon>Gammaproteobacteria</taxon>
        <taxon>Vibrionales</taxon>
        <taxon>Vibrionaceae</taxon>
        <taxon>Photobacterium</taxon>
    </lineage>
</organism>